<sequence length="541" mass="60903">MKKKKKTAQPYPSLIPVRDKVSSHASLSESLSIRHLKLAKKMHQAGYVYALHGLLDGGVAAYGSMKFFFDMLFINQSSSILIHDWIQTPEGISIVMLESMAFAGLSFIANTSDENASSAFKQATAAFWPYCRNTVSELKKTSRAVTNTLKMAAFFKEQNFDHILMPFGFTMGVVSVVNRIWFRRMQNRRQLVKDKLQALEKEVTALAQADWQELNKLHTYYYKIPTQSKTEQKLAYLSAAYTGLLEAVAFHMGILTFVSFTSPAFIPLVTCCMAFAILSIATRIHEEYEHQRELEVSGLIIKLRLKQKELMALTVLAKTQDIDGRRFELLYIDILKYSNGLKAKATTAFGKTLKGARQGLTLYAFINKIMFGATVFLSVVPVALAVSSVVIGVFILLCTIIKAAMKQTNWVESHLNQELNAEKNIPAMINIFIDDLIQAYHPAEKNKSFWRSWFDVAWAFFSGLDKGRKSIGYFLMVSFAERSLHEDYLQSPIMINLSIALGVISSLVFSLRMYALGFGAKQDKESADVKTQPALCLTSYK</sequence>
<evidence type="ECO:0000313" key="4">
    <source>
        <dbReference type="Proteomes" id="UP000201728"/>
    </source>
</evidence>
<dbReference type="Proteomes" id="UP000201728">
    <property type="component" value="Chromosome"/>
</dbReference>
<feature type="transmembrane region" description="Helical" evidence="2">
    <location>
        <begin position="493"/>
        <end position="515"/>
    </location>
</feature>
<keyword evidence="2" id="KW-0472">Membrane</keyword>
<feature type="transmembrane region" description="Helical" evidence="2">
    <location>
        <begin position="47"/>
        <end position="69"/>
    </location>
</feature>
<protein>
    <recommendedName>
        <fullName evidence="5">Transmembrane protein</fullName>
    </recommendedName>
</protein>
<dbReference type="EMBL" id="CP016397">
    <property type="protein sequence ID" value="ASQ45194.1"/>
    <property type="molecule type" value="Genomic_DNA"/>
</dbReference>
<feature type="transmembrane region" description="Helical" evidence="2">
    <location>
        <begin position="264"/>
        <end position="282"/>
    </location>
</feature>
<dbReference type="OrthoDB" id="5631956at2"/>
<gene>
    <name evidence="3" type="ORF">clem_03180</name>
</gene>
<reference evidence="4" key="1">
    <citation type="submission" date="2016-07" db="EMBL/GenBank/DDBJ databases">
        <authorList>
            <person name="Florea S."/>
            <person name="Webb J.S."/>
            <person name="Jaromczyk J."/>
            <person name="Schardl C.L."/>
        </authorList>
    </citation>
    <scope>NUCLEOTIDE SEQUENCE [LARGE SCALE GENOMIC DNA]</scope>
    <source>
        <strain evidence="4">CDC-D5610</strain>
    </source>
</reference>
<accession>A0A222P010</accession>
<organism evidence="3 4">
    <name type="scientific">Legionella clemsonensis</name>
    <dbReference type="NCBI Taxonomy" id="1867846"/>
    <lineage>
        <taxon>Bacteria</taxon>
        <taxon>Pseudomonadati</taxon>
        <taxon>Pseudomonadota</taxon>
        <taxon>Gammaproteobacteria</taxon>
        <taxon>Legionellales</taxon>
        <taxon>Legionellaceae</taxon>
        <taxon>Legionella</taxon>
    </lineage>
</organism>
<keyword evidence="1" id="KW-0175">Coiled coil</keyword>
<dbReference type="AlphaFoldDB" id="A0A222P010"/>
<keyword evidence="2" id="KW-1133">Transmembrane helix</keyword>
<feature type="coiled-coil region" evidence="1">
    <location>
        <begin position="182"/>
        <end position="209"/>
    </location>
</feature>
<evidence type="ECO:0000313" key="3">
    <source>
        <dbReference type="EMBL" id="ASQ45194.1"/>
    </source>
</evidence>
<keyword evidence="2" id="KW-0812">Transmembrane</keyword>
<name>A0A222P010_9GAMM</name>
<keyword evidence="4" id="KW-1185">Reference proteome</keyword>
<evidence type="ECO:0000256" key="2">
    <source>
        <dbReference type="SAM" id="Phobius"/>
    </source>
</evidence>
<evidence type="ECO:0008006" key="5">
    <source>
        <dbReference type="Google" id="ProtNLM"/>
    </source>
</evidence>
<feature type="transmembrane region" description="Helical" evidence="2">
    <location>
        <begin position="385"/>
        <end position="405"/>
    </location>
</feature>
<dbReference type="RefSeq" id="WP_094090278.1">
    <property type="nucleotide sequence ID" value="NZ_CP016397.1"/>
</dbReference>
<feature type="transmembrane region" description="Helical" evidence="2">
    <location>
        <begin position="163"/>
        <end position="182"/>
    </location>
</feature>
<proteinExistence type="predicted"/>
<feature type="transmembrane region" description="Helical" evidence="2">
    <location>
        <begin position="234"/>
        <end position="258"/>
    </location>
</feature>
<dbReference type="KEGG" id="lcd:clem_03180"/>
<evidence type="ECO:0000256" key="1">
    <source>
        <dbReference type="SAM" id="Coils"/>
    </source>
</evidence>